<dbReference type="InterPro" id="IPR036271">
    <property type="entry name" value="Tet_transcr_reg_TetR-rel_C_sf"/>
</dbReference>
<dbReference type="InterPro" id="IPR039536">
    <property type="entry name" value="TetR_C_Proteobacteria"/>
</dbReference>
<dbReference type="Gene3D" id="1.10.357.10">
    <property type="entry name" value="Tetracycline Repressor, domain 2"/>
    <property type="match status" value="1"/>
</dbReference>
<dbReference type="Proteomes" id="UP001156641">
    <property type="component" value="Unassembled WGS sequence"/>
</dbReference>
<comment type="caution">
    <text evidence="2">The sequence shown here is derived from an EMBL/GenBank/DDBJ whole genome shotgun (WGS) entry which is preliminary data.</text>
</comment>
<reference evidence="3" key="1">
    <citation type="journal article" date="2019" name="Int. J. Syst. Evol. Microbiol.">
        <title>The Global Catalogue of Microorganisms (GCM) 10K type strain sequencing project: providing services to taxonomists for standard genome sequencing and annotation.</title>
        <authorList>
            <consortium name="The Broad Institute Genomics Platform"/>
            <consortium name="The Broad Institute Genome Sequencing Center for Infectious Disease"/>
            <person name="Wu L."/>
            <person name="Ma J."/>
        </authorList>
    </citation>
    <scope>NUCLEOTIDE SEQUENCE [LARGE SCALE GENOMIC DNA]</scope>
    <source>
        <strain evidence="3">NBRC 112502</strain>
    </source>
</reference>
<evidence type="ECO:0000313" key="2">
    <source>
        <dbReference type="EMBL" id="GLR67342.1"/>
    </source>
</evidence>
<proteinExistence type="predicted"/>
<dbReference type="Pfam" id="PF14246">
    <property type="entry name" value="TetR_C_7"/>
    <property type="match status" value="1"/>
</dbReference>
<organism evidence="2 3">
    <name type="scientific">Acidocella aquatica</name>
    <dbReference type="NCBI Taxonomy" id="1922313"/>
    <lineage>
        <taxon>Bacteria</taxon>
        <taxon>Pseudomonadati</taxon>
        <taxon>Pseudomonadota</taxon>
        <taxon>Alphaproteobacteria</taxon>
        <taxon>Acetobacterales</taxon>
        <taxon>Acidocellaceae</taxon>
        <taxon>Acidocella</taxon>
    </lineage>
</organism>
<dbReference type="EMBL" id="BSOS01000065">
    <property type="protein sequence ID" value="GLR67342.1"/>
    <property type="molecule type" value="Genomic_DNA"/>
</dbReference>
<evidence type="ECO:0000259" key="1">
    <source>
        <dbReference type="Pfam" id="PF14246"/>
    </source>
</evidence>
<evidence type="ECO:0000313" key="3">
    <source>
        <dbReference type="Proteomes" id="UP001156641"/>
    </source>
</evidence>
<feature type="domain" description="Transcriptional regulator TetR C-terminal Proteobacteria type" evidence="1">
    <location>
        <begin position="34"/>
        <end position="147"/>
    </location>
</feature>
<dbReference type="SUPFAM" id="SSF48498">
    <property type="entry name" value="Tetracyclin repressor-like, C-terminal domain"/>
    <property type="match status" value="1"/>
</dbReference>
<name>A0ABQ6A9Q2_9PROT</name>
<accession>A0ABQ6A9Q2</accession>
<keyword evidence="3" id="KW-1185">Reference proteome</keyword>
<sequence>MVESKADLFAALLAHHHALLKFPEPAPDATARDQLIANVLCLARYLLSPEQISLLRLIMAEYTHSPDFGRVFLRSHVTKAKNKLECCLAEIVKKHTSLTADPKEMAAMLFGMAIGEFHLGVLVGFRAAPSKQALEKRARDAVDIFLAGCTAHLAL</sequence>
<protein>
    <recommendedName>
        <fullName evidence="1">Transcriptional regulator TetR C-terminal Proteobacteria type domain-containing protein</fullName>
    </recommendedName>
</protein>
<gene>
    <name evidence="2" type="ORF">GCM10010909_20230</name>
</gene>